<proteinExistence type="predicted"/>
<protein>
    <submittedName>
        <fullName evidence="1">Uncharacterized protein</fullName>
    </submittedName>
</protein>
<dbReference type="KEGG" id="hyf:DTO96_101768"/>
<accession>A0A345DCE0</accession>
<name>A0A345DCE0_9BURK</name>
<evidence type="ECO:0000313" key="1">
    <source>
        <dbReference type="EMBL" id="AXF86028.1"/>
    </source>
</evidence>
<reference evidence="2" key="1">
    <citation type="submission" date="2018-07" db="EMBL/GenBank/DDBJ databases">
        <authorList>
            <person name="Kim H."/>
        </authorList>
    </citation>
    <scope>NUCLEOTIDE SEQUENCE [LARGE SCALE GENOMIC DNA]</scope>
    <source>
        <strain evidence="2">F02</strain>
    </source>
</reference>
<organism evidence="1 2">
    <name type="scientific">Ephemeroptericola cinctiostellae</name>
    <dbReference type="NCBI Taxonomy" id="2268024"/>
    <lineage>
        <taxon>Bacteria</taxon>
        <taxon>Pseudomonadati</taxon>
        <taxon>Pseudomonadota</taxon>
        <taxon>Betaproteobacteria</taxon>
        <taxon>Burkholderiales</taxon>
        <taxon>Burkholderiaceae</taxon>
        <taxon>Ephemeroptericola</taxon>
    </lineage>
</organism>
<dbReference type="AlphaFoldDB" id="A0A345DCE0"/>
<dbReference type="Proteomes" id="UP000252182">
    <property type="component" value="Chromosome"/>
</dbReference>
<keyword evidence="2" id="KW-1185">Reference proteome</keyword>
<dbReference type="EMBL" id="CP031124">
    <property type="protein sequence ID" value="AXF86028.1"/>
    <property type="molecule type" value="Genomic_DNA"/>
</dbReference>
<sequence length="30" mass="3467">MESMRSIKVGQKERSEISPLLIDIAHFFGF</sequence>
<evidence type="ECO:0000313" key="2">
    <source>
        <dbReference type="Proteomes" id="UP000252182"/>
    </source>
</evidence>
<gene>
    <name evidence="1" type="ORF">DTO96_101768</name>
</gene>